<organism evidence="1 2">
    <name type="scientific">Syncephalastrum racemosum</name>
    <name type="common">Filamentous fungus</name>
    <dbReference type="NCBI Taxonomy" id="13706"/>
    <lineage>
        <taxon>Eukaryota</taxon>
        <taxon>Fungi</taxon>
        <taxon>Fungi incertae sedis</taxon>
        <taxon>Mucoromycota</taxon>
        <taxon>Mucoromycotina</taxon>
        <taxon>Mucoromycetes</taxon>
        <taxon>Mucorales</taxon>
        <taxon>Syncephalastraceae</taxon>
        <taxon>Syncephalastrum</taxon>
    </lineage>
</organism>
<dbReference type="EMBL" id="MCGN01000008">
    <property type="protein sequence ID" value="ORY93965.1"/>
    <property type="molecule type" value="Genomic_DNA"/>
</dbReference>
<dbReference type="InParanoid" id="A0A1X2H657"/>
<dbReference type="AlphaFoldDB" id="A0A1X2H657"/>
<protein>
    <submittedName>
        <fullName evidence="1">Uncharacterized protein</fullName>
    </submittedName>
</protein>
<name>A0A1X2H657_SYNRA</name>
<comment type="caution">
    <text evidence="1">The sequence shown here is derived from an EMBL/GenBank/DDBJ whole genome shotgun (WGS) entry which is preliminary data.</text>
</comment>
<dbReference type="Proteomes" id="UP000242180">
    <property type="component" value="Unassembled WGS sequence"/>
</dbReference>
<sequence>MFMPMWDIGSGSNLDPTRETVKCFCKCEYDNRKAKAKAGLGYGGYDIGSGYEEEHGGSHLGSFLYGRHGERHPHMQRRHQEEKQEELWEAKLTRGGHIQHHIPVTSWRQPSQAMPLLLLLIPHYGRGVRASWGSVT</sequence>
<gene>
    <name evidence="1" type="ORF">BCR43DRAFT_351342</name>
</gene>
<evidence type="ECO:0000313" key="2">
    <source>
        <dbReference type="Proteomes" id="UP000242180"/>
    </source>
</evidence>
<proteinExistence type="predicted"/>
<evidence type="ECO:0000313" key="1">
    <source>
        <dbReference type="EMBL" id="ORY93965.1"/>
    </source>
</evidence>
<keyword evidence="2" id="KW-1185">Reference proteome</keyword>
<accession>A0A1X2H657</accession>
<reference evidence="1 2" key="1">
    <citation type="submission" date="2016-07" db="EMBL/GenBank/DDBJ databases">
        <title>Pervasive Adenine N6-methylation of Active Genes in Fungi.</title>
        <authorList>
            <consortium name="DOE Joint Genome Institute"/>
            <person name="Mondo S.J."/>
            <person name="Dannebaum R.O."/>
            <person name="Kuo R.C."/>
            <person name="Labutti K."/>
            <person name="Haridas S."/>
            <person name="Kuo A."/>
            <person name="Salamov A."/>
            <person name="Ahrendt S.R."/>
            <person name="Lipzen A."/>
            <person name="Sullivan W."/>
            <person name="Andreopoulos W.B."/>
            <person name="Clum A."/>
            <person name="Lindquist E."/>
            <person name="Daum C."/>
            <person name="Ramamoorthy G.K."/>
            <person name="Gryganskyi A."/>
            <person name="Culley D."/>
            <person name="Magnuson J.K."/>
            <person name="James T.Y."/>
            <person name="O'Malley M.A."/>
            <person name="Stajich J.E."/>
            <person name="Spatafora J.W."/>
            <person name="Visel A."/>
            <person name="Grigoriev I.V."/>
        </authorList>
    </citation>
    <scope>NUCLEOTIDE SEQUENCE [LARGE SCALE GENOMIC DNA]</scope>
    <source>
        <strain evidence="1 2">NRRL 2496</strain>
    </source>
</reference>